<dbReference type="InterPro" id="IPR003313">
    <property type="entry name" value="AraC-bd"/>
</dbReference>
<evidence type="ECO:0000256" key="1">
    <source>
        <dbReference type="ARBA" id="ARBA00023015"/>
    </source>
</evidence>
<dbReference type="InterPro" id="IPR009057">
    <property type="entry name" value="Homeodomain-like_sf"/>
</dbReference>
<dbReference type="PANTHER" id="PTHR43280:SF27">
    <property type="entry name" value="TRANSCRIPTIONAL REGULATOR MTLR"/>
    <property type="match status" value="1"/>
</dbReference>
<dbReference type="InterPro" id="IPR018060">
    <property type="entry name" value="HTH_AraC"/>
</dbReference>
<dbReference type="SMART" id="SM00342">
    <property type="entry name" value="HTH_ARAC"/>
    <property type="match status" value="1"/>
</dbReference>
<keyword evidence="1" id="KW-0805">Transcription regulation</keyword>
<keyword evidence="6" id="KW-1185">Reference proteome</keyword>
<accession>A0A939GKC9</accession>
<sequence length="282" mass="31824">MRLQFEKIEPESGSSFRVVHLTDPQTCWVYWHYHPEYEIVYIPEGSGRRHVGQNISAYDGGELVFIGPNVPHLNFSHGKEGPYEEVVVQMRSDFLGEAFLQTPEMAAVQRLFERAGQGLAFGKATKEALGPRLLQLPHQTGFDRLLSLLTIFQYLALAPDVQPLQADGIRFELNPKEEGRINRIYAYVAAHYAEAIELPTVADLANLTVPAFCRYFKRMTQLTFSDFVNEYRVSQARRLLHTDQPVATIGSSVGYTNLSHFNKTFKAIAGQTPTAYRKALVG</sequence>
<dbReference type="InterPro" id="IPR020449">
    <property type="entry name" value="Tscrpt_reg_AraC-type_HTH"/>
</dbReference>
<evidence type="ECO:0000259" key="4">
    <source>
        <dbReference type="PROSITE" id="PS01124"/>
    </source>
</evidence>
<name>A0A939GKC9_9BACT</name>
<proteinExistence type="predicted"/>
<dbReference type="GO" id="GO:0003700">
    <property type="term" value="F:DNA-binding transcription factor activity"/>
    <property type="evidence" value="ECO:0007669"/>
    <property type="project" value="InterPro"/>
</dbReference>
<dbReference type="PROSITE" id="PS00041">
    <property type="entry name" value="HTH_ARAC_FAMILY_1"/>
    <property type="match status" value="1"/>
</dbReference>
<dbReference type="SUPFAM" id="SSF51182">
    <property type="entry name" value="RmlC-like cupins"/>
    <property type="match status" value="1"/>
</dbReference>
<dbReference type="SUPFAM" id="SSF46689">
    <property type="entry name" value="Homeodomain-like"/>
    <property type="match status" value="2"/>
</dbReference>
<comment type="caution">
    <text evidence="5">The sequence shown here is derived from an EMBL/GenBank/DDBJ whole genome shotgun (WGS) entry which is preliminary data.</text>
</comment>
<feature type="domain" description="HTH araC/xylS-type" evidence="4">
    <location>
        <begin position="182"/>
        <end position="279"/>
    </location>
</feature>
<dbReference type="InterPro" id="IPR018062">
    <property type="entry name" value="HTH_AraC-typ_CS"/>
</dbReference>
<evidence type="ECO:0000313" key="5">
    <source>
        <dbReference type="EMBL" id="MBO0939020.1"/>
    </source>
</evidence>
<dbReference type="PRINTS" id="PR00032">
    <property type="entry name" value="HTHARAC"/>
</dbReference>
<keyword evidence="3" id="KW-0804">Transcription</keyword>
<protein>
    <submittedName>
        <fullName evidence="5">Helix-turn-helix domain-containing protein</fullName>
    </submittedName>
</protein>
<gene>
    <name evidence="5" type="ORF">J2I47_20875</name>
</gene>
<keyword evidence="2" id="KW-0238">DNA-binding</keyword>
<evidence type="ECO:0000256" key="2">
    <source>
        <dbReference type="ARBA" id="ARBA00023125"/>
    </source>
</evidence>
<dbReference type="Gene3D" id="2.60.120.10">
    <property type="entry name" value="Jelly Rolls"/>
    <property type="match status" value="1"/>
</dbReference>
<dbReference type="Pfam" id="PF02311">
    <property type="entry name" value="AraC_binding"/>
    <property type="match status" value="1"/>
</dbReference>
<dbReference type="InterPro" id="IPR014710">
    <property type="entry name" value="RmlC-like_jellyroll"/>
</dbReference>
<dbReference type="EMBL" id="JAFMYV010000012">
    <property type="protein sequence ID" value="MBO0939020.1"/>
    <property type="molecule type" value="Genomic_DNA"/>
</dbReference>
<evidence type="ECO:0000313" key="6">
    <source>
        <dbReference type="Proteomes" id="UP000664034"/>
    </source>
</evidence>
<dbReference type="AlphaFoldDB" id="A0A939GKC9"/>
<dbReference type="Pfam" id="PF12833">
    <property type="entry name" value="HTH_18"/>
    <property type="match status" value="1"/>
</dbReference>
<dbReference type="Gene3D" id="1.10.10.60">
    <property type="entry name" value="Homeodomain-like"/>
    <property type="match status" value="2"/>
</dbReference>
<reference evidence="5" key="1">
    <citation type="submission" date="2021-03" db="EMBL/GenBank/DDBJ databases">
        <title>Fibrella sp. HMF5335 genome sequencing and assembly.</title>
        <authorList>
            <person name="Kang H."/>
            <person name="Kim H."/>
            <person name="Bae S."/>
            <person name="Joh K."/>
        </authorList>
    </citation>
    <scope>NUCLEOTIDE SEQUENCE</scope>
    <source>
        <strain evidence="5">HMF5335</strain>
    </source>
</reference>
<evidence type="ECO:0000256" key="3">
    <source>
        <dbReference type="ARBA" id="ARBA00023163"/>
    </source>
</evidence>
<dbReference type="Proteomes" id="UP000664034">
    <property type="component" value="Unassembled WGS sequence"/>
</dbReference>
<dbReference type="InterPro" id="IPR011051">
    <property type="entry name" value="RmlC_Cupin_sf"/>
</dbReference>
<dbReference type="PROSITE" id="PS01124">
    <property type="entry name" value="HTH_ARAC_FAMILY_2"/>
    <property type="match status" value="1"/>
</dbReference>
<organism evidence="5 6">
    <name type="scientific">Fibrella rubiginis</name>
    <dbReference type="NCBI Taxonomy" id="2817060"/>
    <lineage>
        <taxon>Bacteria</taxon>
        <taxon>Pseudomonadati</taxon>
        <taxon>Bacteroidota</taxon>
        <taxon>Cytophagia</taxon>
        <taxon>Cytophagales</taxon>
        <taxon>Spirosomataceae</taxon>
        <taxon>Fibrella</taxon>
    </lineage>
</organism>
<dbReference type="PANTHER" id="PTHR43280">
    <property type="entry name" value="ARAC-FAMILY TRANSCRIPTIONAL REGULATOR"/>
    <property type="match status" value="1"/>
</dbReference>
<dbReference type="GO" id="GO:0043565">
    <property type="term" value="F:sequence-specific DNA binding"/>
    <property type="evidence" value="ECO:0007669"/>
    <property type="project" value="InterPro"/>
</dbReference>